<accession>A0A6N4SVF9</accession>
<dbReference type="OrthoDB" id="9812988at2"/>
<gene>
    <name evidence="2" type="ordered locus">CHU_3079</name>
</gene>
<feature type="domain" description="N-acetyltransferase" evidence="1">
    <location>
        <begin position="43"/>
        <end position="113"/>
    </location>
</feature>
<keyword evidence="3" id="KW-1185">Reference proteome</keyword>
<dbReference type="InterPro" id="IPR000182">
    <property type="entry name" value="GNAT_dom"/>
</dbReference>
<evidence type="ECO:0000259" key="1">
    <source>
        <dbReference type="Pfam" id="PF00583"/>
    </source>
</evidence>
<dbReference type="Pfam" id="PF00583">
    <property type="entry name" value="Acetyltransf_1"/>
    <property type="match status" value="1"/>
</dbReference>
<dbReference type="InterPro" id="IPR016181">
    <property type="entry name" value="Acyl_CoA_acyltransferase"/>
</dbReference>
<dbReference type="Gene3D" id="3.40.630.30">
    <property type="match status" value="1"/>
</dbReference>
<sequence>MKKTSVSDIKVVVAGPEHKHLAEAIVDEMAESAKARGTGIAKRSPDYIRQKMDEGKAIIAVTKAGEFAGFCYIESWSHGKYVANSGLIVAPDFRQYGLATKIKEKAFELSRKKFPDAKLFGLTTSAAVMKINSELGYRPAHYTELTNDETFWKGCSSCINYEILKSKDRKMCMCTAMVYDPEEKKKKKWDFITESKLWERWQRLKNHKLLKSFGKGSDKILSFLGLA</sequence>
<dbReference type="RefSeq" id="WP_011586428.1">
    <property type="nucleotide sequence ID" value="NC_008255.1"/>
</dbReference>
<proteinExistence type="predicted"/>
<dbReference type="AlphaFoldDB" id="A0A6N4SVF9"/>
<dbReference type="KEGG" id="chu:CHU_3079"/>
<dbReference type="SUPFAM" id="SSF55729">
    <property type="entry name" value="Acyl-CoA N-acyltransferases (Nat)"/>
    <property type="match status" value="1"/>
</dbReference>
<name>A0A6N4SVF9_CYTH3</name>
<dbReference type="EMBL" id="CP000383">
    <property type="protein sequence ID" value="ABG60319.1"/>
    <property type="molecule type" value="Genomic_DNA"/>
</dbReference>
<dbReference type="GO" id="GO:0016747">
    <property type="term" value="F:acyltransferase activity, transferring groups other than amino-acyl groups"/>
    <property type="evidence" value="ECO:0007669"/>
    <property type="project" value="InterPro"/>
</dbReference>
<evidence type="ECO:0000313" key="3">
    <source>
        <dbReference type="Proteomes" id="UP000001822"/>
    </source>
</evidence>
<dbReference type="Proteomes" id="UP000001822">
    <property type="component" value="Chromosome"/>
</dbReference>
<protein>
    <recommendedName>
        <fullName evidence="1">N-acetyltransferase domain-containing protein</fullName>
    </recommendedName>
</protein>
<evidence type="ECO:0000313" key="2">
    <source>
        <dbReference type="EMBL" id="ABG60319.1"/>
    </source>
</evidence>
<organism evidence="2 3">
    <name type="scientific">Cytophaga hutchinsonii (strain ATCC 33406 / DSM 1761 / CIP 103989 / NBRC 15051 / NCIMB 9469 / D465)</name>
    <dbReference type="NCBI Taxonomy" id="269798"/>
    <lineage>
        <taxon>Bacteria</taxon>
        <taxon>Pseudomonadati</taxon>
        <taxon>Bacteroidota</taxon>
        <taxon>Cytophagia</taxon>
        <taxon>Cytophagales</taxon>
        <taxon>Cytophagaceae</taxon>
        <taxon>Cytophaga</taxon>
    </lineage>
</organism>
<reference evidence="2 3" key="1">
    <citation type="journal article" date="2007" name="Appl. Environ. Microbiol.">
        <title>Genome sequence of the cellulolytic gliding bacterium Cytophaga hutchinsonii.</title>
        <authorList>
            <person name="Xie G."/>
            <person name="Bruce D.C."/>
            <person name="Challacombe J.F."/>
            <person name="Chertkov O."/>
            <person name="Detter J.C."/>
            <person name="Gilna P."/>
            <person name="Han C.S."/>
            <person name="Lucas S."/>
            <person name="Misra M."/>
            <person name="Myers G.L."/>
            <person name="Richardson P."/>
            <person name="Tapia R."/>
            <person name="Thayer N."/>
            <person name="Thompson L.S."/>
            <person name="Brettin T.S."/>
            <person name="Henrissat B."/>
            <person name="Wilson D.B."/>
            <person name="McBride M.J."/>
        </authorList>
    </citation>
    <scope>NUCLEOTIDE SEQUENCE [LARGE SCALE GENOMIC DNA]</scope>
    <source>
        <strain evidence="3">ATCC 33406 / DSM 1761 / CIP 103989 / NBRC 15051 / NCIMB 9469 / D465</strain>
    </source>
</reference>